<dbReference type="Ensembl" id="ENSACOT00000012745.1">
    <property type="protein sequence ID" value="ENSACOP00000012308.1"/>
    <property type="gene ID" value="ENSACOG00000008555.1"/>
</dbReference>
<reference evidence="1" key="1">
    <citation type="submission" date="2025-08" db="UniProtKB">
        <authorList>
            <consortium name="Ensembl"/>
        </authorList>
    </citation>
    <scope>IDENTIFICATION</scope>
</reference>
<organism evidence="1 2">
    <name type="scientific">Amazona collaria</name>
    <name type="common">yellow-billed parrot</name>
    <dbReference type="NCBI Taxonomy" id="241587"/>
    <lineage>
        <taxon>Eukaryota</taxon>
        <taxon>Metazoa</taxon>
        <taxon>Chordata</taxon>
        <taxon>Craniata</taxon>
        <taxon>Vertebrata</taxon>
        <taxon>Euteleostomi</taxon>
        <taxon>Archelosauria</taxon>
        <taxon>Archosauria</taxon>
        <taxon>Dinosauria</taxon>
        <taxon>Saurischia</taxon>
        <taxon>Theropoda</taxon>
        <taxon>Coelurosauria</taxon>
        <taxon>Aves</taxon>
        <taxon>Neognathae</taxon>
        <taxon>Neoaves</taxon>
        <taxon>Telluraves</taxon>
        <taxon>Australaves</taxon>
        <taxon>Psittaciformes</taxon>
        <taxon>Psittacidae</taxon>
        <taxon>Amazona</taxon>
    </lineage>
</organism>
<keyword evidence="2" id="KW-1185">Reference proteome</keyword>
<dbReference type="InterPro" id="IPR014753">
    <property type="entry name" value="Arrestin_N"/>
</dbReference>
<name>A0A8B9IXC8_9PSIT</name>
<dbReference type="Proteomes" id="UP000694522">
    <property type="component" value="Unplaced"/>
</dbReference>
<dbReference type="AlphaFoldDB" id="A0A8B9IXC8"/>
<reference evidence="1" key="2">
    <citation type="submission" date="2025-09" db="UniProtKB">
        <authorList>
            <consortium name="Ensembl"/>
        </authorList>
    </citation>
    <scope>IDENTIFICATION</scope>
</reference>
<sequence length="58" mass="6692">MSPPADPFPLLCRVFKKASPNGKLTVYLGKRDFVDHIDVVDPWWHYTVMPPRHDATMP</sequence>
<evidence type="ECO:0000313" key="2">
    <source>
        <dbReference type="Proteomes" id="UP000694522"/>
    </source>
</evidence>
<evidence type="ECO:0000313" key="1">
    <source>
        <dbReference type="Ensembl" id="ENSACOP00000012308.1"/>
    </source>
</evidence>
<dbReference type="InterPro" id="IPR014756">
    <property type="entry name" value="Ig_E-set"/>
</dbReference>
<protein>
    <submittedName>
        <fullName evidence="1">Uncharacterized protein</fullName>
    </submittedName>
</protein>
<dbReference type="SUPFAM" id="SSF81296">
    <property type="entry name" value="E set domains"/>
    <property type="match status" value="1"/>
</dbReference>
<accession>A0A8B9IXC8</accession>
<proteinExistence type="predicted"/>
<dbReference type="Gene3D" id="2.60.40.840">
    <property type="match status" value="1"/>
</dbReference>
<dbReference type="GO" id="GO:0007165">
    <property type="term" value="P:signal transduction"/>
    <property type="evidence" value="ECO:0007669"/>
    <property type="project" value="InterPro"/>
</dbReference>